<evidence type="ECO:0000256" key="1">
    <source>
        <dbReference type="SAM" id="Phobius"/>
    </source>
</evidence>
<keyword evidence="1" id="KW-0812">Transmembrane</keyword>
<feature type="transmembrane region" description="Helical" evidence="1">
    <location>
        <begin position="138"/>
        <end position="159"/>
    </location>
</feature>
<name>A0A4R9GLQ8_9LEPT</name>
<dbReference type="RefSeq" id="WP_135766374.1">
    <property type="nucleotide sequence ID" value="NZ_RQET01000001.1"/>
</dbReference>
<accession>A0A4R9GLQ8</accession>
<dbReference type="Proteomes" id="UP000298458">
    <property type="component" value="Unassembled WGS sequence"/>
</dbReference>
<keyword evidence="1" id="KW-1133">Transmembrane helix</keyword>
<dbReference type="AlphaFoldDB" id="A0A4R9GLQ8"/>
<feature type="transmembrane region" description="Helical" evidence="1">
    <location>
        <begin position="9"/>
        <end position="29"/>
    </location>
</feature>
<evidence type="ECO:0000313" key="2">
    <source>
        <dbReference type="EMBL" id="TGK14033.1"/>
    </source>
</evidence>
<dbReference type="OrthoDB" id="321343at2"/>
<reference evidence="2" key="1">
    <citation type="journal article" date="2019" name="PLoS Negl. Trop. Dis.">
        <title>Revisiting the worldwide diversity of Leptospira species in the environment.</title>
        <authorList>
            <person name="Vincent A.T."/>
            <person name="Schiettekatte O."/>
            <person name="Bourhy P."/>
            <person name="Veyrier F.J."/>
            <person name="Picardeau M."/>
        </authorList>
    </citation>
    <scope>NUCLEOTIDE SEQUENCE [LARGE SCALE GENOMIC DNA]</scope>
    <source>
        <strain evidence="2">SSW15</strain>
    </source>
</reference>
<proteinExistence type="predicted"/>
<protein>
    <recommendedName>
        <fullName evidence="4">Histidine kinase N-terminal 7TM region domain-containing protein</fullName>
    </recommendedName>
</protein>
<sequence length="308" mass="34997">MSIIASDNVVALNLCAALFFVAFGALILIPTPRRAVQIQFGMMTTFMGFWFSSFILREVVPYSWLNALINLGLAASIPAPFLIYLISLSYNSKSYKPNWKWLAPHLVLISFFLEESLRLNVLTLISNPGESVRFTGTFVYPGILLHSLLLFVIAIYKFGRNAIHSRGKTRASSVLLLLGLLPPILAVGWYIWINPTRYGIFSGEQAAIGSILGIFIWTVAIVNCNAFKLRTFSVYEPELPHFVRLTKPIYGFFYKLTDPADYEVQDHARKRRLTMSMIAHDYRLGEAMDLPYRERADILVKIFGKHFK</sequence>
<gene>
    <name evidence="2" type="ORF">EHO60_01435</name>
</gene>
<evidence type="ECO:0000313" key="3">
    <source>
        <dbReference type="Proteomes" id="UP000298458"/>
    </source>
</evidence>
<feature type="transmembrane region" description="Helical" evidence="1">
    <location>
        <begin position="35"/>
        <end position="56"/>
    </location>
</feature>
<keyword evidence="3" id="KW-1185">Reference proteome</keyword>
<feature type="transmembrane region" description="Helical" evidence="1">
    <location>
        <begin position="171"/>
        <end position="193"/>
    </location>
</feature>
<comment type="caution">
    <text evidence="2">The sequence shown here is derived from an EMBL/GenBank/DDBJ whole genome shotgun (WGS) entry which is preliminary data.</text>
</comment>
<dbReference type="EMBL" id="RQET01000001">
    <property type="protein sequence ID" value="TGK14033.1"/>
    <property type="molecule type" value="Genomic_DNA"/>
</dbReference>
<organism evidence="2 3">
    <name type="scientific">Leptospira fletcheri</name>
    <dbReference type="NCBI Taxonomy" id="2484981"/>
    <lineage>
        <taxon>Bacteria</taxon>
        <taxon>Pseudomonadati</taxon>
        <taxon>Spirochaetota</taxon>
        <taxon>Spirochaetia</taxon>
        <taxon>Leptospirales</taxon>
        <taxon>Leptospiraceae</taxon>
        <taxon>Leptospira</taxon>
    </lineage>
</organism>
<dbReference type="NCBIfam" id="NF047679">
    <property type="entry name" value="LIC10906_fam"/>
    <property type="match status" value="1"/>
</dbReference>
<feature type="transmembrane region" description="Helical" evidence="1">
    <location>
        <begin position="205"/>
        <end position="227"/>
    </location>
</feature>
<keyword evidence="1" id="KW-0472">Membrane</keyword>
<evidence type="ECO:0008006" key="4">
    <source>
        <dbReference type="Google" id="ProtNLM"/>
    </source>
</evidence>
<feature type="transmembrane region" description="Helical" evidence="1">
    <location>
        <begin position="68"/>
        <end position="90"/>
    </location>
</feature>